<evidence type="ECO:0000256" key="1">
    <source>
        <dbReference type="SAM" id="MobiDB-lite"/>
    </source>
</evidence>
<accession>A0ABW3MS43</accession>
<reference evidence="3" key="1">
    <citation type="journal article" date="2019" name="Int. J. Syst. Evol. Microbiol.">
        <title>The Global Catalogue of Microorganisms (GCM) 10K type strain sequencing project: providing services to taxonomists for standard genome sequencing and annotation.</title>
        <authorList>
            <consortium name="The Broad Institute Genomics Platform"/>
            <consortium name="The Broad Institute Genome Sequencing Center for Infectious Disease"/>
            <person name="Wu L."/>
            <person name="Ma J."/>
        </authorList>
    </citation>
    <scope>NUCLEOTIDE SEQUENCE [LARGE SCALE GENOMIC DNA]</scope>
    <source>
        <strain evidence="3">CCUG 57508</strain>
    </source>
</reference>
<feature type="compositionally biased region" description="Low complexity" evidence="1">
    <location>
        <begin position="535"/>
        <end position="552"/>
    </location>
</feature>
<name>A0ABW3MS43_9MICO</name>
<dbReference type="EMBL" id="JBHTKH010000001">
    <property type="protein sequence ID" value="MFD1053403.1"/>
    <property type="molecule type" value="Genomic_DNA"/>
</dbReference>
<feature type="region of interest" description="Disordered" evidence="1">
    <location>
        <begin position="424"/>
        <end position="559"/>
    </location>
</feature>
<dbReference type="Pfam" id="PF14224">
    <property type="entry name" value="DUF4331"/>
    <property type="match status" value="1"/>
</dbReference>
<dbReference type="InterPro" id="IPR025566">
    <property type="entry name" value="DUF4331"/>
</dbReference>
<proteinExistence type="predicted"/>
<feature type="compositionally biased region" description="Low complexity" evidence="1">
    <location>
        <begin position="515"/>
        <end position="528"/>
    </location>
</feature>
<dbReference type="Proteomes" id="UP001597046">
    <property type="component" value="Unassembled WGS sequence"/>
</dbReference>
<feature type="compositionally biased region" description="Basic and acidic residues" evidence="1">
    <location>
        <begin position="493"/>
        <end position="514"/>
    </location>
</feature>
<organism evidence="2 3">
    <name type="scientific">Terrabacter terrigena</name>
    <dbReference type="NCBI Taxonomy" id="574718"/>
    <lineage>
        <taxon>Bacteria</taxon>
        <taxon>Bacillati</taxon>
        <taxon>Actinomycetota</taxon>
        <taxon>Actinomycetes</taxon>
        <taxon>Micrococcales</taxon>
        <taxon>Intrasporangiaceae</taxon>
        <taxon>Terrabacter</taxon>
    </lineage>
</organism>
<sequence length="559" mass="60514">MSSHRETPEISKDPVADNTDVYAFVSPGRPGPVTLAANFIPFQNPQGGPNFYEFGDDVLYAIHVASRGDAQPDVTYEFRFTTKVLSDETFLYNTGPLTAIDDPDWNRPQFYSVTRVARGRRPRLLASGLACPPVNIGPRSTPNYGATFTNAAVHPIRGGRTVFAGQRGDAFFVDLGSVFDLGALRPFQNLHLIPLPAAPGVNGLQGLNVHTIALQVPISDVSRLGDVPTDVMQPSAVIGVWATASRQKARLFDPDLGRAVGHGPFSQVSRLGNPLFNEVITPMFDKDRWNALPPADDSQFAKYVAHPELARLLPVLYPGVFPRLAAYTAARADLLAILLTGIPAGVVPGFQNFTGPRQADLLRLNLAVPPSSSPNPIGLVAGDPAGFPNGRRLADNVVAIELRAVAGATIPLVDPAFTQMLRPRCSRTAPEHESPSAAHVPVPSEPGRRLPEHSGDPGRLTCPPPRTRMPVRGRSCSTSVTTSERSSSGCRPTPRDSRWRSGLRARHEAARHTTDPTPTTPTWRWWAVRARRASHTPSSTRPSSRATTSWWRCPTALSS</sequence>
<evidence type="ECO:0000313" key="2">
    <source>
        <dbReference type="EMBL" id="MFD1053403.1"/>
    </source>
</evidence>
<dbReference type="RefSeq" id="WP_386050823.1">
    <property type="nucleotide sequence ID" value="NZ_JBHTKH010000001.1"/>
</dbReference>
<protein>
    <submittedName>
        <fullName evidence="2">DUF4331 domain-containing protein</fullName>
    </submittedName>
</protein>
<feature type="compositionally biased region" description="Basic and acidic residues" evidence="1">
    <location>
        <begin position="446"/>
        <end position="456"/>
    </location>
</feature>
<keyword evidence="3" id="KW-1185">Reference proteome</keyword>
<comment type="caution">
    <text evidence="2">The sequence shown here is derived from an EMBL/GenBank/DDBJ whole genome shotgun (WGS) entry which is preliminary data.</text>
</comment>
<gene>
    <name evidence="2" type="ORF">ACFQ2V_03720</name>
</gene>
<evidence type="ECO:0000313" key="3">
    <source>
        <dbReference type="Proteomes" id="UP001597046"/>
    </source>
</evidence>
<feature type="compositionally biased region" description="Low complexity" evidence="1">
    <location>
        <begin position="475"/>
        <end position="488"/>
    </location>
</feature>